<dbReference type="InterPro" id="IPR036361">
    <property type="entry name" value="SAP_dom_sf"/>
</dbReference>
<dbReference type="SMART" id="SM00434">
    <property type="entry name" value="TOP4c"/>
    <property type="match status" value="1"/>
</dbReference>
<dbReference type="Pfam" id="PF16898">
    <property type="entry name" value="TOPRIM_C"/>
    <property type="match status" value="1"/>
</dbReference>
<evidence type="ECO:0000256" key="11">
    <source>
        <dbReference type="ARBA" id="ARBA00023029"/>
    </source>
</evidence>
<proteinExistence type="inferred from homology"/>
<dbReference type="Pfam" id="PF00204">
    <property type="entry name" value="DNA_gyraseB"/>
    <property type="match status" value="1"/>
</dbReference>
<dbReference type="PROSITE" id="PS50800">
    <property type="entry name" value="SAP"/>
    <property type="match status" value="2"/>
</dbReference>
<organism evidence="19">
    <name type="scientific">Pithovirus LCPAC101</name>
    <dbReference type="NCBI Taxonomy" id="2506586"/>
    <lineage>
        <taxon>Viruses</taxon>
        <taxon>Pithoviruses</taxon>
    </lineage>
</organism>
<dbReference type="SUPFAM" id="SSF68906">
    <property type="entry name" value="SAP domain"/>
    <property type="match status" value="2"/>
</dbReference>
<dbReference type="InterPro" id="IPR036890">
    <property type="entry name" value="HATPase_C_sf"/>
</dbReference>
<dbReference type="InterPro" id="IPR013757">
    <property type="entry name" value="Topo_IIA_A_a_sf"/>
</dbReference>
<name>A0A481Z296_9VIRU</name>
<dbReference type="InterPro" id="IPR001154">
    <property type="entry name" value="TopoII_euk"/>
</dbReference>
<keyword evidence="11 15" id="KW-0799">Topoisomerase</keyword>
<dbReference type="PANTHER" id="PTHR10169:SF38">
    <property type="entry name" value="DNA TOPOISOMERASE 2"/>
    <property type="match status" value="1"/>
</dbReference>
<dbReference type="InterPro" id="IPR013758">
    <property type="entry name" value="Topo_IIA_A/C_ab"/>
</dbReference>
<evidence type="ECO:0000256" key="14">
    <source>
        <dbReference type="ARBA" id="ARBA00031138"/>
    </source>
</evidence>
<dbReference type="GO" id="GO:0003918">
    <property type="term" value="F:DNA topoisomerase type II (double strand cut, ATP-hydrolyzing) activity"/>
    <property type="evidence" value="ECO:0007669"/>
    <property type="project" value="UniProtKB-EC"/>
</dbReference>
<evidence type="ECO:0000256" key="16">
    <source>
        <dbReference type="SAM" id="Coils"/>
    </source>
</evidence>
<reference evidence="19" key="1">
    <citation type="journal article" date="2019" name="MBio">
        <title>Virus Genomes from Deep Sea Sediments Expand the Ocean Megavirome and Support Independent Origins of Viral Gigantism.</title>
        <authorList>
            <person name="Backstrom D."/>
            <person name="Yutin N."/>
            <person name="Jorgensen S.L."/>
            <person name="Dharamshi J."/>
            <person name="Homa F."/>
            <person name="Zaremba-Niedwiedzka K."/>
            <person name="Spang A."/>
            <person name="Wolf Y.I."/>
            <person name="Koonin E.V."/>
            <person name="Ettema T.J."/>
        </authorList>
    </citation>
    <scope>NUCLEOTIDE SEQUENCE</scope>
</reference>
<comment type="catalytic activity">
    <reaction evidence="1 15">
        <text>ATP-dependent breakage, passage and rejoining of double-stranded DNA.</text>
        <dbReference type="EC" id="5.6.2.2"/>
    </reaction>
</comment>
<dbReference type="EC" id="5.6.2.2" evidence="5"/>
<evidence type="ECO:0000259" key="17">
    <source>
        <dbReference type="PROSITE" id="PS50800"/>
    </source>
</evidence>
<evidence type="ECO:0000256" key="6">
    <source>
        <dbReference type="ARBA" id="ARBA00019635"/>
    </source>
</evidence>
<feature type="coiled-coil region" evidence="16">
    <location>
        <begin position="1217"/>
        <end position="1244"/>
    </location>
</feature>
<keyword evidence="10" id="KW-0460">Magnesium</keyword>
<dbReference type="SUPFAM" id="SSF54211">
    <property type="entry name" value="Ribosomal protein S5 domain 2-like"/>
    <property type="match status" value="1"/>
</dbReference>
<evidence type="ECO:0000256" key="13">
    <source>
        <dbReference type="ARBA" id="ARBA00023235"/>
    </source>
</evidence>
<dbReference type="FunFam" id="3.40.50.670:FF:000001">
    <property type="entry name" value="DNA topoisomerase 2"/>
    <property type="match status" value="1"/>
</dbReference>
<evidence type="ECO:0000256" key="9">
    <source>
        <dbReference type="ARBA" id="ARBA00022840"/>
    </source>
</evidence>
<dbReference type="GO" id="GO:0000819">
    <property type="term" value="P:sister chromatid segregation"/>
    <property type="evidence" value="ECO:0007669"/>
    <property type="project" value="TreeGrafter"/>
</dbReference>
<dbReference type="Gene3D" id="1.10.720.30">
    <property type="entry name" value="SAP domain"/>
    <property type="match status" value="1"/>
</dbReference>
<dbReference type="FunFam" id="3.90.199.10:FF:000002">
    <property type="entry name" value="DNA topoisomerase 2"/>
    <property type="match status" value="1"/>
</dbReference>
<dbReference type="InterPro" id="IPR014721">
    <property type="entry name" value="Ribsml_uS5_D2-typ_fold_subgr"/>
</dbReference>
<dbReference type="InterPro" id="IPR031660">
    <property type="entry name" value="TOPRIM_C"/>
</dbReference>
<dbReference type="InterPro" id="IPR006171">
    <property type="entry name" value="TOPRIM_dom"/>
</dbReference>
<evidence type="ECO:0000256" key="8">
    <source>
        <dbReference type="ARBA" id="ARBA00022741"/>
    </source>
</evidence>
<evidence type="ECO:0000259" key="18">
    <source>
        <dbReference type="PROSITE" id="PS52040"/>
    </source>
</evidence>
<evidence type="ECO:0000256" key="5">
    <source>
        <dbReference type="ARBA" id="ARBA00012895"/>
    </source>
</evidence>
<dbReference type="PANTHER" id="PTHR10169">
    <property type="entry name" value="DNA TOPOISOMERASE/GYRASE"/>
    <property type="match status" value="1"/>
</dbReference>
<dbReference type="InterPro" id="IPR013506">
    <property type="entry name" value="Topo_IIA_bsu_dom2"/>
</dbReference>
<dbReference type="PRINTS" id="PR00418">
    <property type="entry name" value="TPI2FAMILY"/>
</dbReference>
<dbReference type="EMBL" id="MK500440">
    <property type="protein sequence ID" value="QBK89783.1"/>
    <property type="molecule type" value="Genomic_DNA"/>
</dbReference>
<gene>
    <name evidence="19" type="ORF">LCPAC101_00660</name>
</gene>
<evidence type="ECO:0000256" key="12">
    <source>
        <dbReference type="ARBA" id="ARBA00023125"/>
    </source>
</evidence>
<dbReference type="Pfam" id="PF00521">
    <property type="entry name" value="DNA_topoisoIV"/>
    <property type="match status" value="2"/>
</dbReference>
<dbReference type="Gene3D" id="3.90.199.10">
    <property type="entry name" value="Topoisomerase II, domain 5"/>
    <property type="match status" value="1"/>
</dbReference>
<dbReference type="Gene3D" id="3.30.1490.30">
    <property type="match status" value="1"/>
</dbReference>
<feature type="domain" description="SAP" evidence="17">
    <location>
        <begin position="969"/>
        <end position="1003"/>
    </location>
</feature>
<keyword evidence="16" id="KW-0175">Coiled coil</keyword>
<accession>A0A481Z296</accession>
<evidence type="ECO:0000256" key="2">
    <source>
        <dbReference type="ARBA" id="ARBA00001913"/>
    </source>
</evidence>
<keyword evidence="12 15" id="KW-0238">DNA-binding</keyword>
<evidence type="ECO:0000256" key="7">
    <source>
        <dbReference type="ARBA" id="ARBA00022723"/>
    </source>
</evidence>
<feature type="domain" description="SAP" evidence="17">
    <location>
        <begin position="1018"/>
        <end position="1052"/>
    </location>
</feature>
<keyword evidence="7" id="KW-0479">Metal-binding</keyword>
<feature type="active site" description="O-(5'-phospho-DNA)-tyrosine intermediate" evidence="15">
    <location>
        <position position="794"/>
    </location>
</feature>
<sequence>MSYKHYNQRQKILKRPGEQIGSARLGSRDAWITETEYKKTNESDEKSEVDCIIKRQVKYVPGLIHIFGEALENCQDNHYRSEGSSTPLKKIEVTVNQDTGEIKIWNDGKYIPATIHQWDEDEEVIDDKDHYEAEIIFGYLNSSGNYDDEGEGKERKGGGLHGVGVKLTNIFSTKFQVDAFDPETQLKFTGIWKDNMVENTTCKVTQLKQTKGFTQITYTADFDRFGVTGYTNDDIALMRKRCIDAALITGKKVIFNGEVISVKNLASYVSDYYSGGDKNTVVFKSDNCDIVLCERLDDLTQFENISFVNGINTTVGGVHVEAWKKAIFDPLVEKVNNKYGKDSKFSFKRRTIESYFTMFVVSKLDNPEFEGQTKDYLSSPSPTAKVSVSKIISIMKWESFIQSIENTFKFQGMKEMKKIDGKKSRHISIPNVTDANKAGSAKSSECTLFGAEGLSAKTLLMKGRSAVEDGNDYYGAFPFRGKPINVRKKSIDTVNKNEELKNLNKVLGLRHGLNYLDDKNFNTLRYGKFIIVTDADVDGDHIKALIINYFHYSHPTLLARGFVGSLRTPIVKATVGKKTVVFYYLNDFKEWIKKQKSKPKVKYFKGLGTNTDKDIAEIFSDPRYVDYNEDGTSTEMVKLLFADDKGKKKDEMKQSDKRKEWLSNYDPKAFSYVMEDGVEQVNISDFFNNECIEFSIYDVKRSIPSVVDGLKPSQRKCMFVGLNELNTTTDIKVSQFGPKVAENSEYHHGEVSLIGTIVGMAQTFLGSNNISYFFESGQFGTRLAGGKDCSAGRYIFTHLTSICRYLFRKEDDDILEYLEEDGKKIEPKYYVPVIPTLLVNGTKGIGTGWSSTVPSYNPIDIIEWIKLWLNNDCYLYMDDEKYLSELEKSMTDKDFFVPWHRDYKGNTTYDSEKNRYSHKGIINRVDEDCYEITELPIGTWTDSYEEYLGELKNGTVAPTGKVKSSKVGYDAMNVVQLKVELANRSLPKSGSKKAMVQRLKDNEKEAKTRKTNNNNVDYTKMKVSEIKEELKKRKLPLTGKKDILIGRLISNDTSLSSNNGITKSSTEITNDNSKNKYIKKYEPHGDAYNVNFKIWPADGFDMSVDNELLKLTSYEKTTNMYAFSPSEKIKLYRSPEEILSEFCKIRYGTYEKRKNYIIRSIEMELPELKSKSQFIREVRKDFTLLKQDEDKIFEYFESENYTKKDDKYNYLINMPIRLFTEKNYNNLLENVSKLESELEYVKNKSIKDTWMDELGDLEKAYSVWLVELEKNKKDLLSLNIKRKPLKKRK</sequence>
<dbReference type="SUPFAM" id="SSF56719">
    <property type="entry name" value="Type II DNA topoisomerase"/>
    <property type="match status" value="2"/>
</dbReference>
<comment type="similarity">
    <text evidence="4">Belongs to the type II topoisomerase family.</text>
</comment>
<evidence type="ECO:0000313" key="19">
    <source>
        <dbReference type="EMBL" id="QBK89783.1"/>
    </source>
</evidence>
<dbReference type="GO" id="GO:0006265">
    <property type="term" value="P:DNA topological change"/>
    <property type="evidence" value="ECO:0007669"/>
    <property type="project" value="UniProtKB-UniRule"/>
</dbReference>
<dbReference type="GO" id="GO:0046872">
    <property type="term" value="F:metal ion binding"/>
    <property type="evidence" value="ECO:0007669"/>
    <property type="project" value="UniProtKB-KW"/>
</dbReference>
<feature type="domain" description="Topo IIA-type catalytic" evidence="18">
    <location>
        <begin position="703"/>
        <end position="951"/>
    </location>
</feature>
<evidence type="ECO:0000256" key="1">
    <source>
        <dbReference type="ARBA" id="ARBA00000185"/>
    </source>
</evidence>
<dbReference type="InterPro" id="IPR050634">
    <property type="entry name" value="DNA_Topoisomerase_II"/>
</dbReference>
<dbReference type="InterPro" id="IPR001241">
    <property type="entry name" value="Topo_IIA"/>
</dbReference>
<dbReference type="InterPro" id="IPR002205">
    <property type="entry name" value="Topo_IIA_dom_A"/>
</dbReference>
<dbReference type="InterPro" id="IPR013759">
    <property type="entry name" value="Topo_IIA_B_C"/>
</dbReference>
<dbReference type="SMART" id="SM00513">
    <property type="entry name" value="SAP"/>
    <property type="match status" value="2"/>
</dbReference>
<dbReference type="Gene3D" id="3.30.1360.40">
    <property type="match status" value="1"/>
</dbReference>
<keyword evidence="8" id="KW-0547">Nucleotide-binding</keyword>
<dbReference type="Gene3D" id="1.10.268.10">
    <property type="entry name" value="Topoisomerase, domain 3"/>
    <property type="match status" value="1"/>
</dbReference>
<evidence type="ECO:0000256" key="15">
    <source>
        <dbReference type="PROSITE-ProRule" id="PRU01384"/>
    </source>
</evidence>
<dbReference type="PROSITE" id="PS52040">
    <property type="entry name" value="TOPO_IIA"/>
    <property type="match status" value="1"/>
</dbReference>
<dbReference type="Gene3D" id="3.30.565.10">
    <property type="entry name" value="Histidine kinase-like ATPase, C-terminal domain"/>
    <property type="match status" value="1"/>
</dbReference>
<protein>
    <recommendedName>
        <fullName evidence="6">DNA topoisomerase 2</fullName>
        <ecNumber evidence="5">5.6.2.2</ecNumber>
    </recommendedName>
    <alternativeName>
        <fullName evidence="14">DNA topoisomerase II</fullName>
    </alternativeName>
</protein>
<evidence type="ECO:0000256" key="4">
    <source>
        <dbReference type="ARBA" id="ARBA00011080"/>
    </source>
</evidence>
<dbReference type="GO" id="GO:0005524">
    <property type="term" value="F:ATP binding"/>
    <property type="evidence" value="ECO:0007669"/>
    <property type="project" value="UniProtKB-KW"/>
</dbReference>
<dbReference type="SMART" id="SM00433">
    <property type="entry name" value="TOP2c"/>
    <property type="match status" value="1"/>
</dbReference>
<dbReference type="InterPro" id="IPR013760">
    <property type="entry name" value="Topo_IIA-like_dom_sf"/>
</dbReference>
<dbReference type="Pfam" id="PF01751">
    <property type="entry name" value="Toprim"/>
    <property type="match status" value="1"/>
</dbReference>
<dbReference type="InterPro" id="IPR003034">
    <property type="entry name" value="SAP_dom"/>
</dbReference>
<comment type="cofactor">
    <cofactor evidence="2">
        <name>Ca(2+)</name>
        <dbReference type="ChEBI" id="CHEBI:29108"/>
    </cofactor>
</comment>
<evidence type="ECO:0000256" key="3">
    <source>
        <dbReference type="ARBA" id="ARBA00001946"/>
    </source>
</evidence>
<dbReference type="PRINTS" id="PR01158">
    <property type="entry name" value="TOPISMRASEII"/>
</dbReference>
<dbReference type="Gene3D" id="3.30.230.10">
    <property type="match status" value="1"/>
</dbReference>
<dbReference type="GO" id="GO:0003677">
    <property type="term" value="F:DNA binding"/>
    <property type="evidence" value="ECO:0007669"/>
    <property type="project" value="UniProtKB-UniRule"/>
</dbReference>
<comment type="cofactor">
    <cofactor evidence="3">
        <name>Mg(2+)</name>
        <dbReference type="ChEBI" id="CHEBI:18420"/>
    </cofactor>
</comment>
<evidence type="ECO:0000256" key="10">
    <source>
        <dbReference type="ARBA" id="ARBA00022842"/>
    </source>
</evidence>
<keyword evidence="13 15" id="KW-0413">Isomerase</keyword>
<dbReference type="InterPro" id="IPR020568">
    <property type="entry name" value="Ribosomal_Su5_D2-typ_SF"/>
</dbReference>
<dbReference type="SUPFAM" id="SSF55874">
    <property type="entry name" value="ATPase domain of HSP90 chaperone/DNA topoisomerase II/histidine kinase"/>
    <property type="match status" value="1"/>
</dbReference>
<dbReference type="Gene3D" id="3.40.50.670">
    <property type="match status" value="1"/>
</dbReference>
<keyword evidence="9" id="KW-0067">ATP-binding</keyword>